<accession>A0A8H7DB74</accession>
<evidence type="ECO:0008006" key="3">
    <source>
        <dbReference type="Google" id="ProtNLM"/>
    </source>
</evidence>
<name>A0A8H7DB74_9AGAR</name>
<keyword evidence="2" id="KW-1185">Reference proteome</keyword>
<dbReference type="EMBL" id="JACAZI010000002">
    <property type="protein sequence ID" value="KAF7369069.1"/>
    <property type="molecule type" value="Genomic_DNA"/>
</dbReference>
<protein>
    <recommendedName>
        <fullName evidence="3">F-box domain-containing protein</fullName>
    </recommendedName>
</protein>
<comment type="caution">
    <text evidence="1">The sequence shown here is derived from an EMBL/GenBank/DDBJ whole genome shotgun (WGS) entry which is preliminary data.</text>
</comment>
<sequence>MAVEFPQELVDAILDHLQGDSTALAACSLVARAWVPRCRSHLFERCYLYGSNIRGFGDLLRSSDSCTFIPHVQSIHADRTESHQYSHYFNEIAPDLHHLIHVRTLTLDIALSNSNNSDNADEFFRKGLVAAFPHVTRLVLTCECRAWPAPLIEMVCLFPALQVLHISSIIATLADPPANASPPPGLHSLELTRRAVGPIFAWLHAFNRLCHVDSLKLYILRPPDALVVHETLRQFGGNFHHLDITLTWSGPDSANSVMFDLGPHSNLKTLSIRDFSMGLNPQDFDPTPMLQIIMTLAAPKLEQLSLGIFVLPSYRNLNWASLDAFLSPARFPRLQKVLFSGSRDETQFLRGALPLLEASGVLAVELR</sequence>
<evidence type="ECO:0000313" key="1">
    <source>
        <dbReference type="EMBL" id="KAF7369069.1"/>
    </source>
</evidence>
<dbReference type="Proteomes" id="UP000620124">
    <property type="component" value="Unassembled WGS sequence"/>
</dbReference>
<reference evidence="1" key="1">
    <citation type="submission" date="2020-05" db="EMBL/GenBank/DDBJ databases">
        <title>Mycena genomes resolve the evolution of fungal bioluminescence.</title>
        <authorList>
            <person name="Tsai I.J."/>
        </authorList>
    </citation>
    <scope>NUCLEOTIDE SEQUENCE</scope>
    <source>
        <strain evidence="1">CCC161011</strain>
    </source>
</reference>
<dbReference type="AlphaFoldDB" id="A0A8H7DB74"/>
<dbReference type="SUPFAM" id="SSF52047">
    <property type="entry name" value="RNI-like"/>
    <property type="match status" value="1"/>
</dbReference>
<proteinExistence type="predicted"/>
<dbReference type="OrthoDB" id="2788229at2759"/>
<evidence type="ECO:0000313" key="2">
    <source>
        <dbReference type="Proteomes" id="UP000620124"/>
    </source>
</evidence>
<organism evidence="1 2">
    <name type="scientific">Mycena venus</name>
    <dbReference type="NCBI Taxonomy" id="2733690"/>
    <lineage>
        <taxon>Eukaryota</taxon>
        <taxon>Fungi</taxon>
        <taxon>Dikarya</taxon>
        <taxon>Basidiomycota</taxon>
        <taxon>Agaricomycotina</taxon>
        <taxon>Agaricomycetes</taxon>
        <taxon>Agaricomycetidae</taxon>
        <taxon>Agaricales</taxon>
        <taxon>Marasmiineae</taxon>
        <taxon>Mycenaceae</taxon>
        <taxon>Mycena</taxon>
    </lineage>
</organism>
<gene>
    <name evidence="1" type="ORF">MVEN_00233700</name>
</gene>